<dbReference type="InterPro" id="IPR014043">
    <property type="entry name" value="Acyl_transferase_dom"/>
</dbReference>
<dbReference type="InterPro" id="IPR018201">
    <property type="entry name" value="Ketoacyl_synth_AS"/>
</dbReference>
<feature type="compositionally biased region" description="Basic and acidic residues" evidence="4">
    <location>
        <begin position="887"/>
        <end position="896"/>
    </location>
</feature>
<proteinExistence type="predicted"/>
<dbReference type="Proteomes" id="UP000662747">
    <property type="component" value="Chromosome"/>
</dbReference>
<keyword evidence="2" id="KW-0597">Phosphoprotein</keyword>
<dbReference type="InterPro" id="IPR016036">
    <property type="entry name" value="Malonyl_transacylase_ACP-bd"/>
</dbReference>
<dbReference type="SUPFAM" id="SSF55048">
    <property type="entry name" value="Probable ACP-binding domain of malonyl-CoA ACP transacylase"/>
    <property type="match status" value="1"/>
</dbReference>
<feature type="domain" description="Carrier" evidence="5">
    <location>
        <begin position="912"/>
        <end position="987"/>
    </location>
</feature>
<dbReference type="InterPro" id="IPR032821">
    <property type="entry name" value="PKS_assoc"/>
</dbReference>
<evidence type="ECO:0000259" key="6">
    <source>
        <dbReference type="PROSITE" id="PS52004"/>
    </source>
</evidence>
<dbReference type="Pfam" id="PF00550">
    <property type="entry name" value="PP-binding"/>
    <property type="match status" value="1"/>
</dbReference>
<dbReference type="InterPro" id="IPR020806">
    <property type="entry name" value="PKS_PP-bd"/>
</dbReference>
<feature type="region of interest" description="Disordered" evidence="4">
    <location>
        <begin position="885"/>
        <end position="915"/>
    </location>
</feature>
<reference evidence="7 8" key="1">
    <citation type="submission" date="2021-02" db="EMBL/GenBank/DDBJ databases">
        <title>De Novo genome assembly of isolated myxobacteria.</title>
        <authorList>
            <person name="Stevens D.C."/>
        </authorList>
    </citation>
    <scope>NUCLEOTIDE SEQUENCE [LARGE SCALE GENOMIC DNA]</scope>
    <source>
        <strain evidence="8">SCPEA02</strain>
    </source>
</reference>
<dbReference type="Pfam" id="PF02801">
    <property type="entry name" value="Ketoacyl-synt_C"/>
    <property type="match status" value="1"/>
</dbReference>
<dbReference type="InterPro" id="IPR029058">
    <property type="entry name" value="AB_hydrolase_fold"/>
</dbReference>
<evidence type="ECO:0000313" key="8">
    <source>
        <dbReference type="Proteomes" id="UP000662747"/>
    </source>
</evidence>
<dbReference type="Gene3D" id="3.40.47.10">
    <property type="match status" value="1"/>
</dbReference>
<dbReference type="PANTHER" id="PTHR43775">
    <property type="entry name" value="FATTY ACID SYNTHASE"/>
    <property type="match status" value="1"/>
</dbReference>
<keyword evidence="1" id="KW-0596">Phosphopantetheine</keyword>
<organism evidence="7 8">
    <name type="scientific">Pyxidicoccus parkwayensis</name>
    <dbReference type="NCBI Taxonomy" id="2813578"/>
    <lineage>
        <taxon>Bacteria</taxon>
        <taxon>Pseudomonadati</taxon>
        <taxon>Myxococcota</taxon>
        <taxon>Myxococcia</taxon>
        <taxon>Myxococcales</taxon>
        <taxon>Cystobacterineae</taxon>
        <taxon>Myxococcaceae</taxon>
        <taxon>Pyxidicoccus</taxon>
    </lineage>
</organism>
<dbReference type="RefSeq" id="WP_206721451.1">
    <property type="nucleotide sequence ID" value="NZ_CP071090.1"/>
</dbReference>
<dbReference type="Gene3D" id="3.30.70.250">
    <property type="entry name" value="Malonyl-CoA ACP transacylase, ACP-binding"/>
    <property type="match status" value="1"/>
</dbReference>
<dbReference type="InterPro" id="IPR001227">
    <property type="entry name" value="Ac_transferase_dom_sf"/>
</dbReference>
<dbReference type="PROSITE" id="PS50075">
    <property type="entry name" value="CARRIER"/>
    <property type="match status" value="1"/>
</dbReference>
<keyword evidence="7" id="KW-0012">Acyltransferase</keyword>
<dbReference type="Gene3D" id="3.30.70.3290">
    <property type="match status" value="1"/>
</dbReference>
<dbReference type="Gene3D" id="1.10.1200.10">
    <property type="entry name" value="ACP-like"/>
    <property type="match status" value="1"/>
</dbReference>
<dbReference type="Gene3D" id="3.40.366.10">
    <property type="entry name" value="Malonyl-Coenzyme A Acyl Carrier Protein, domain 2"/>
    <property type="match status" value="1"/>
</dbReference>
<dbReference type="InterPro" id="IPR050091">
    <property type="entry name" value="PKS_NRPS_Biosynth_Enz"/>
</dbReference>
<dbReference type="SUPFAM" id="SSF53901">
    <property type="entry name" value="Thiolase-like"/>
    <property type="match status" value="1"/>
</dbReference>
<sequence length="1256" mass="135077">MQETTPETVPDEGAIAVIGISLRFPGAPNVRRFWSNLAAGIDSVTVLDSEQRAKAGMPAEDGWVAAAGLIENPELFDAAFFGYSPREAEQLDPQHRLFMECAWEGLESAGYAVRATPLRAGVYAGATLSTYLLNNVLPNMERRSSDLMESALGTNVDFLATRIAYKLNLTGPAMTVQTACSTSLTAVHLACQALLAGECNLALAGGTAVRSPQIQAYRTQQGGISSQDGRCRAFDEKSSGAVPGNGVAVVVLKRLVDALEDGDPIRAVIRGTALNNDGSTKAGFTAPSVSGQIAAITDAHALAGVEPDSISYIEAHGTGTPLGDPVEVSALKQVFQGVAPGSVGLGSVKTNIGHLDAAAGVAGLIKAVLALENALLPPTVHFTRPNPLLELEGSPFYVVGQPRPWTGPLPRRAGVSSFGIGGTNAHAVLEEAPALSPTDEPRRSEELLLLSARSEEALERMSSELAEHLGHAPESLADMAHTLQVGRNRFGWRRFVTASSQDEAAARLTAQDADKARTAFDEAERRGAVFLFPGMGPQRVNMGAELMKEPVYRDAVDQCAELARRHLGTDLRELMFAGPERFDEASRELDRPLWAQPTLFTCEWALAQLWRSWGVEPEALLGHSMGEYAAACFAGVFTLEEALELVIARGRILEQLPPGGMTAALAPVAQVEPLLGPELSVAAINTPSACVISGPLDALVTFEAVLAKQGIESKRLHNTRAGHSAMLEPHLADFARLVSRFKPHGPSVPILSSRTGRWLTEREAVDPMYWCRHLRETVRFSDALGVLLTSGERALIELAPGATLTSLARQHPAYASQPVIATLPVNTASRPTSVLAPLGEAWLAGVTVDWGRFRDGENRRRVTLPTYSFDRERYWIEAASMPGPRITESRPVETHRPAATPKRVRKGAAPVPPRDATETQLVECFRQVLHVDEVGIHDDFFALGGDSLFALRLNARIEERFGVRLPLRAVLEGPTVALLAQRLGAPRDTAPAQPSCLIKFQEGTHGTPVFIVHAAAGQVLFYRELARSISAERPVYGIESAGLSEGVQPQTSVEEMATHYLDAIRKVQPTGPYLLVGASFGGMVVYEMACRLSAEGQSVPLCALLDTPAPSQLGSFIMDEAELLSSLVARAYSAEQLRGLPLEEQLRMLDEHARKTGTEPVFPNIDQARRQIAVWLANAGAMHKYSPPRWEGGELQYFLAAEDSPGKPPDAERSWMRLGAAVRVEVVPGDHTGMLLPPHAEGLGAKLARLIRQAHP</sequence>
<dbReference type="InterPro" id="IPR009081">
    <property type="entry name" value="PP-bd_ACP"/>
</dbReference>
<dbReference type="InterPro" id="IPR016039">
    <property type="entry name" value="Thiolase-like"/>
</dbReference>
<dbReference type="PROSITE" id="PS00606">
    <property type="entry name" value="KS3_1"/>
    <property type="match status" value="1"/>
</dbReference>
<dbReference type="PANTHER" id="PTHR43775:SF51">
    <property type="entry name" value="INACTIVE PHENOLPHTHIOCEROL SYNTHESIS POLYKETIDE SYNTHASE TYPE I PKS1-RELATED"/>
    <property type="match status" value="1"/>
</dbReference>
<dbReference type="PROSITE" id="PS52004">
    <property type="entry name" value="KS3_2"/>
    <property type="match status" value="1"/>
</dbReference>
<dbReference type="InterPro" id="IPR016035">
    <property type="entry name" value="Acyl_Trfase/lysoPLipase"/>
</dbReference>
<gene>
    <name evidence="7" type="ORF">JY651_31895</name>
</gene>
<dbReference type="CDD" id="cd00833">
    <property type="entry name" value="PKS"/>
    <property type="match status" value="1"/>
</dbReference>
<dbReference type="InterPro" id="IPR036736">
    <property type="entry name" value="ACP-like_sf"/>
</dbReference>
<keyword evidence="8" id="KW-1185">Reference proteome</keyword>
<evidence type="ECO:0000313" key="7">
    <source>
        <dbReference type="EMBL" id="QSQ19870.1"/>
    </source>
</evidence>
<keyword evidence="3" id="KW-0808">Transferase</keyword>
<dbReference type="Pfam" id="PF16197">
    <property type="entry name" value="KAsynt_C_assoc"/>
    <property type="match status" value="1"/>
</dbReference>
<dbReference type="SUPFAM" id="SSF52151">
    <property type="entry name" value="FabD/lysophospholipase-like"/>
    <property type="match status" value="1"/>
</dbReference>
<dbReference type="SMART" id="SM00827">
    <property type="entry name" value="PKS_AT"/>
    <property type="match status" value="1"/>
</dbReference>
<dbReference type="InterPro" id="IPR020841">
    <property type="entry name" value="PKS_Beta-ketoAc_synthase_dom"/>
</dbReference>
<dbReference type="Pfam" id="PF00109">
    <property type="entry name" value="ketoacyl-synt"/>
    <property type="match status" value="1"/>
</dbReference>
<evidence type="ECO:0000256" key="4">
    <source>
        <dbReference type="SAM" id="MobiDB-lite"/>
    </source>
</evidence>
<dbReference type="SUPFAM" id="SSF47336">
    <property type="entry name" value="ACP-like"/>
    <property type="match status" value="1"/>
</dbReference>
<feature type="domain" description="Ketosynthase family 3 (KS3)" evidence="6">
    <location>
        <begin position="12"/>
        <end position="431"/>
    </location>
</feature>
<dbReference type="InterPro" id="IPR001031">
    <property type="entry name" value="Thioesterase"/>
</dbReference>
<evidence type="ECO:0000256" key="2">
    <source>
        <dbReference type="ARBA" id="ARBA00022553"/>
    </source>
</evidence>
<name>A0ABX7NQM4_9BACT</name>
<dbReference type="GO" id="GO:0016746">
    <property type="term" value="F:acyltransferase activity"/>
    <property type="evidence" value="ECO:0007669"/>
    <property type="project" value="UniProtKB-KW"/>
</dbReference>
<dbReference type="SMART" id="SM00823">
    <property type="entry name" value="PKS_PP"/>
    <property type="match status" value="1"/>
</dbReference>
<dbReference type="SMART" id="SM00825">
    <property type="entry name" value="PKS_KS"/>
    <property type="match status" value="1"/>
</dbReference>
<dbReference type="Pfam" id="PF00698">
    <property type="entry name" value="Acyl_transf_1"/>
    <property type="match status" value="1"/>
</dbReference>
<accession>A0ABX7NQM4</accession>
<dbReference type="Gene3D" id="3.40.50.1820">
    <property type="entry name" value="alpha/beta hydrolase"/>
    <property type="match status" value="1"/>
</dbReference>
<dbReference type="InterPro" id="IPR014031">
    <property type="entry name" value="Ketoacyl_synth_C"/>
</dbReference>
<evidence type="ECO:0000259" key="5">
    <source>
        <dbReference type="PROSITE" id="PS50075"/>
    </source>
</evidence>
<protein>
    <submittedName>
        <fullName evidence="7">Acyltransferase domain-containing protein</fullName>
    </submittedName>
</protein>
<evidence type="ECO:0000256" key="3">
    <source>
        <dbReference type="ARBA" id="ARBA00022679"/>
    </source>
</evidence>
<evidence type="ECO:0000256" key="1">
    <source>
        <dbReference type="ARBA" id="ARBA00022450"/>
    </source>
</evidence>
<dbReference type="EMBL" id="CP071090">
    <property type="protein sequence ID" value="QSQ19870.1"/>
    <property type="molecule type" value="Genomic_DNA"/>
</dbReference>
<dbReference type="SUPFAM" id="SSF53474">
    <property type="entry name" value="alpha/beta-Hydrolases"/>
    <property type="match status" value="1"/>
</dbReference>
<dbReference type="InterPro" id="IPR014030">
    <property type="entry name" value="Ketoacyl_synth_N"/>
</dbReference>
<dbReference type="Pfam" id="PF00975">
    <property type="entry name" value="Thioesterase"/>
    <property type="match status" value="1"/>
</dbReference>